<feature type="compositionally biased region" description="Low complexity" evidence="1">
    <location>
        <begin position="19"/>
        <end position="33"/>
    </location>
</feature>
<feature type="compositionally biased region" description="Basic and acidic residues" evidence="1">
    <location>
        <begin position="144"/>
        <end position="155"/>
    </location>
</feature>
<reference evidence="3" key="1">
    <citation type="journal article" date="2017" name="Cell">
        <title>Insights into land plant evolution garnered from the Marchantia polymorpha genome.</title>
        <authorList>
            <person name="Bowman J.L."/>
            <person name="Kohchi T."/>
            <person name="Yamato K.T."/>
            <person name="Jenkins J."/>
            <person name="Shu S."/>
            <person name="Ishizaki K."/>
            <person name="Yamaoka S."/>
            <person name="Nishihama R."/>
            <person name="Nakamura Y."/>
            <person name="Berger F."/>
            <person name="Adam C."/>
            <person name="Aki S.S."/>
            <person name="Althoff F."/>
            <person name="Araki T."/>
            <person name="Arteaga-Vazquez M.A."/>
            <person name="Balasubrmanian S."/>
            <person name="Barry K."/>
            <person name="Bauer D."/>
            <person name="Boehm C.R."/>
            <person name="Briginshaw L."/>
            <person name="Caballero-Perez J."/>
            <person name="Catarino B."/>
            <person name="Chen F."/>
            <person name="Chiyoda S."/>
            <person name="Chovatia M."/>
            <person name="Davies K.M."/>
            <person name="Delmans M."/>
            <person name="Demura T."/>
            <person name="Dierschke T."/>
            <person name="Dolan L."/>
            <person name="Dorantes-Acosta A.E."/>
            <person name="Eklund D.M."/>
            <person name="Florent S.N."/>
            <person name="Flores-Sandoval E."/>
            <person name="Fujiyama A."/>
            <person name="Fukuzawa H."/>
            <person name="Galik B."/>
            <person name="Grimanelli D."/>
            <person name="Grimwood J."/>
            <person name="Grossniklaus U."/>
            <person name="Hamada T."/>
            <person name="Haseloff J."/>
            <person name="Hetherington A.J."/>
            <person name="Higo A."/>
            <person name="Hirakawa Y."/>
            <person name="Hundley H.N."/>
            <person name="Ikeda Y."/>
            <person name="Inoue K."/>
            <person name="Inoue S.I."/>
            <person name="Ishida S."/>
            <person name="Jia Q."/>
            <person name="Kakita M."/>
            <person name="Kanazawa T."/>
            <person name="Kawai Y."/>
            <person name="Kawashima T."/>
            <person name="Kennedy M."/>
            <person name="Kinose K."/>
            <person name="Kinoshita T."/>
            <person name="Kohara Y."/>
            <person name="Koide E."/>
            <person name="Komatsu K."/>
            <person name="Kopischke S."/>
            <person name="Kubo M."/>
            <person name="Kyozuka J."/>
            <person name="Lagercrantz U."/>
            <person name="Lin S.S."/>
            <person name="Lindquist E."/>
            <person name="Lipzen A.M."/>
            <person name="Lu C.W."/>
            <person name="De Luna E."/>
            <person name="Martienssen R.A."/>
            <person name="Minamino N."/>
            <person name="Mizutani M."/>
            <person name="Mizutani M."/>
            <person name="Mochizuki N."/>
            <person name="Monte I."/>
            <person name="Mosher R."/>
            <person name="Nagasaki H."/>
            <person name="Nakagami H."/>
            <person name="Naramoto S."/>
            <person name="Nishitani K."/>
            <person name="Ohtani M."/>
            <person name="Okamoto T."/>
            <person name="Okumura M."/>
            <person name="Phillips J."/>
            <person name="Pollak B."/>
            <person name="Reinders A."/>
            <person name="Rovekamp M."/>
            <person name="Sano R."/>
            <person name="Sawa S."/>
            <person name="Schmid M.W."/>
            <person name="Shirakawa M."/>
            <person name="Solano R."/>
            <person name="Spunde A."/>
            <person name="Suetsugu N."/>
            <person name="Sugano S."/>
            <person name="Sugiyama A."/>
            <person name="Sun R."/>
            <person name="Suzuki Y."/>
            <person name="Takenaka M."/>
            <person name="Takezawa D."/>
            <person name="Tomogane H."/>
            <person name="Tsuzuki M."/>
            <person name="Ueda T."/>
            <person name="Umeda M."/>
            <person name="Ward J.M."/>
            <person name="Watanabe Y."/>
            <person name="Yazaki K."/>
            <person name="Yokoyama R."/>
            <person name="Yoshitake Y."/>
            <person name="Yotsui I."/>
            <person name="Zachgo S."/>
            <person name="Schmutz J."/>
        </authorList>
    </citation>
    <scope>NUCLEOTIDE SEQUENCE [LARGE SCALE GENOMIC DNA]</scope>
    <source>
        <strain evidence="3">Tak-1</strain>
    </source>
</reference>
<protein>
    <submittedName>
        <fullName evidence="2">Uncharacterized protein</fullName>
    </submittedName>
</protein>
<evidence type="ECO:0000313" key="3">
    <source>
        <dbReference type="Proteomes" id="UP000244005"/>
    </source>
</evidence>
<dbReference type="AlphaFoldDB" id="A0A2R6XF80"/>
<evidence type="ECO:0000313" key="2">
    <source>
        <dbReference type="EMBL" id="PTQ44762.1"/>
    </source>
</evidence>
<organism evidence="2 3">
    <name type="scientific">Marchantia polymorpha</name>
    <name type="common">Common liverwort</name>
    <name type="synonym">Marchantia aquatica</name>
    <dbReference type="NCBI Taxonomy" id="3197"/>
    <lineage>
        <taxon>Eukaryota</taxon>
        <taxon>Viridiplantae</taxon>
        <taxon>Streptophyta</taxon>
        <taxon>Embryophyta</taxon>
        <taxon>Marchantiophyta</taxon>
        <taxon>Marchantiopsida</taxon>
        <taxon>Marchantiidae</taxon>
        <taxon>Marchantiales</taxon>
        <taxon>Marchantiaceae</taxon>
        <taxon>Marchantia</taxon>
    </lineage>
</organism>
<evidence type="ECO:0000256" key="1">
    <source>
        <dbReference type="SAM" id="MobiDB-lite"/>
    </source>
</evidence>
<dbReference type="Proteomes" id="UP000244005">
    <property type="component" value="Unassembled WGS sequence"/>
</dbReference>
<accession>A0A2R6XF80</accession>
<feature type="region of interest" description="Disordered" evidence="1">
    <location>
        <begin position="1"/>
        <end position="33"/>
    </location>
</feature>
<name>A0A2R6XF80_MARPO</name>
<keyword evidence="3" id="KW-1185">Reference proteome</keyword>
<sequence>MSAVLSIPPNSRVWKADRIPPSSRSSGPSRDLSDVSVVSVLAFPPPGPGRMHTTIPGRLPTTRLALTGTEARGPRLARSRSWLVGPARARREERDRLYGGVRLDLDEIHWRAALEPGRDSYCYKERASSLSGRAVEVDDDEPVESERNRRKEGSKTGRISIRTKPFRLGPWREVGCGEAPSARPPARPPARLLAYGLIGDI</sequence>
<dbReference type="EMBL" id="KZ772691">
    <property type="protein sequence ID" value="PTQ44762.1"/>
    <property type="molecule type" value="Genomic_DNA"/>
</dbReference>
<gene>
    <name evidence="2" type="ORF">MARPO_0019s0166</name>
</gene>
<feature type="region of interest" description="Disordered" evidence="1">
    <location>
        <begin position="133"/>
        <end position="159"/>
    </location>
</feature>
<proteinExistence type="predicted"/>